<feature type="compositionally biased region" description="Basic and acidic residues" evidence="10">
    <location>
        <begin position="44"/>
        <end position="59"/>
    </location>
</feature>
<feature type="region of interest" description="Disordered" evidence="10">
    <location>
        <begin position="32"/>
        <end position="59"/>
    </location>
</feature>
<dbReference type="PANTHER" id="PTHR44119:SF1">
    <property type="entry name" value="MAGNESIUM-CHELATASE SUBUNIT CHLH, CHLOROPLASTIC"/>
    <property type="match status" value="1"/>
</dbReference>
<comment type="catalytic activity">
    <reaction evidence="9">
        <text>protoporphyrin IX + Mg(2+) + ATP + H2O = Mg-protoporphyrin IX + ADP + phosphate + 3 H(+)</text>
        <dbReference type="Rhea" id="RHEA:13961"/>
        <dbReference type="ChEBI" id="CHEBI:15377"/>
        <dbReference type="ChEBI" id="CHEBI:15378"/>
        <dbReference type="ChEBI" id="CHEBI:18420"/>
        <dbReference type="ChEBI" id="CHEBI:30616"/>
        <dbReference type="ChEBI" id="CHEBI:43474"/>
        <dbReference type="ChEBI" id="CHEBI:57306"/>
        <dbReference type="ChEBI" id="CHEBI:60492"/>
        <dbReference type="ChEBI" id="CHEBI:456216"/>
        <dbReference type="EC" id="6.6.1.1"/>
    </reaction>
</comment>
<dbReference type="PhylomeDB" id="A0A0G4IDP0"/>
<dbReference type="VEuPathDB" id="CryptoDB:Cvel_13438"/>
<proteinExistence type="inferred from homology"/>
<keyword evidence="5" id="KW-0547">Nucleotide-binding</keyword>
<dbReference type="Pfam" id="PF02514">
    <property type="entry name" value="CobN-Mg_chel"/>
    <property type="match status" value="2"/>
</dbReference>
<dbReference type="Pfam" id="PF11965">
    <property type="entry name" value="DUF3479"/>
    <property type="match status" value="1"/>
</dbReference>
<reference evidence="14" key="1">
    <citation type="submission" date="2014-11" db="EMBL/GenBank/DDBJ databases">
        <authorList>
            <person name="Otto D Thomas"/>
            <person name="Naeem Raeece"/>
        </authorList>
    </citation>
    <scope>NUCLEOTIDE SEQUENCE</scope>
</reference>
<feature type="chain" id="PRO_5005192903" description="magnesium chelatase" evidence="11">
    <location>
        <begin position="24"/>
        <end position="1664"/>
    </location>
</feature>
<dbReference type="EMBL" id="CDMZ01005862">
    <property type="protein sequence ID" value="CEM55300.1"/>
    <property type="molecule type" value="Genomic_DNA"/>
</dbReference>
<keyword evidence="4" id="KW-0436">Ligase</keyword>
<dbReference type="CDD" id="cd10150">
    <property type="entry name" value="CobN_like"/>
    <property type="match status" value="1"/>
</dbReference>
<name>A0A0G4IDP0_9ALVE</name>
<evidence type="ECO:0000256" key="3">
    <source>
        <dbReference type="ARBA" id="ARBA00022531"/>
    </source>
</evidence>
<accession>A0A0G4IDP0</accession>
<evidence type="ECO:0000259" key="12">
    <source>
        <dbReference type="Pfam" id="PF02514"/>
    </source>
</evidence>
<evidence type="ECO:0000256" key="10">
    <source>
        <dbReference type="SAM" id="MobiDB-lite"/>
    </source>
</evidence>
<feature type="signal peptide" evidence="11">
    <location>
        <begin position="1"/>
        <end position="23"/>
    </location>
</feature>
<feature type="region of interest" description="Disordered" evidence="10">
    <location>
        <begin position="959"/>
        <end position="978"/>
    </location>
</feature>
<evidence type="ECO:0000259" key="13">
    <source>
        <dbReference type="Pfam" id="PF11965"/>
    </source>
</evidence>
<evidence type="ECO:0000256" key="11">
    <source>
        <dbReference type="SAM" id="SignalP"/>
    </source>
</evidence>
<comment type="similarity">
    <text evidence="1">Belongs to the Mg-chelatase subunit H family.</text>
</comment>
<evidence type="ECO:0000256" key="2">
    <source>
        <dbReference type="ARBA" id="ARBA00012825"/>
    </source>
</evidence>
<evidence type="ECO:0000256" key="1">
    <source>
        <dbReference type="ARBA" id="ARBA00010851"/>
    </source>
</evidence>
<evidence type="ECO:0000256" key="7">
    <source>
        <dbReference type="ARBA" id="ARBA00023171"/>
    </source>
</evidence>
<evidence type="ECO:0000256" key="9">
    <source>
        <dbReference type="ARBA" id="ARBA00048693"/>
    </source>
</evidence>
<keyword evidence="6" id="KW-0067">ATP-binding</keyword>
<comment type="pathway">
    <text evidence="8">Porphyrin-containing compound metabolism.</text>
</comment>
<feature type="domain" description="CobN/magnesium chelatase" evidence="12">
    <location>
        <begin position="278"/>
        <end position="820"/>
    </location>
</feature>
<evidence type="ECO:0000256" key="4">
    <source>
        <dbReference type="ARBA" id="ARBA00022598"/>
    </source>
</evidence>
<dbReference type="InterPro" id="IPR003672">
    <property type="entry name" value="CobN/Mg_chltase"/>
</dbReference>
<feature type="region of interest" description="Disordered" evidence="10">
    <location>
        <begin position="307"/>
        <end position="355"/>
    </location>
</feature>
<dbReference type="InterPro" id="IPR022571">
    <property type="entry name" value="Mg_chelatase_H_N"/>
</dbReference>
<feature type="compositionally biased region" description="Polar residues" evidence="10">
    <location>
        <begin position="32"/>
        <end position="43"/>
    </location>
</feature>
<evidence type="ECO:0000256" key="5">
    <source>
        <dbReference type="ARBA" id="ARBA00022741"/>
    </source>
</evidence>
<evidence type="ECO:0000256" key="6">
    <source>
        <dbReference type="ARBA" id="ARBA00022840"/>
    </source>
</evidence>
<protein>
    <recommendedName>
        <fullName evidence="2">magnesium chelatase</fullName>
        <ecNumber evidence="2">6.6.1.1</ecNumber>
    </recommendedName>
</protein>
<keyword evidence="7" id="KW-0149">Chlorophyll biosynthesis</keyword>
<keyword evidence="11" id="KW-0732">Signal</keyword>
<organism evidence="14">
    <name type="scientific">Chromera velia CCMP2878</name>
    <dbReference type="NCBI Taxonomy" id="1169474"/>
    <lineage>
        <taxon>Eukaryota</taxon>
        <taxon>Sar</taxon>
        <taxon>Alveolata</taxon>
        <taxon>Colpodellida</taxon>
        <taxon>Chromeraceae</taxon>
        <taxon>Chromera</taxon>
    </lineage>
</organism>
<dbReference type="GO" id="GO:0015979">
    <property type="term" value="P:photosynthesis"/>
    <property type="evidence" value="ECO:0007669"/>
    <property type="project" value="UniProtKB-KW"/>
</dbReference>
<dbReference type="GO" id="GO:0016851">
    <property type="term" value="F:magnesium chelatase activity"/>
    <property type="evidence" value="ECO:0007669"/>
    <property type="project" value="UniProtKB-EC"/>
</dbReference>
<gene>
    <name evidence="14" type="ORF">Cvel_13438</name>
</gene>
<feature type="domain" description="Magnesium chelatase subunit H N-terminal" evidence="13">
    <location>
        <begin position="107"/>
        <end position="275"/>
    </location>
</feature>
<keyword evidence="3" id="KW-0602">Photosynthesis</keyword>
<dbReference type="PANTHER" id="PTHR44119">
    <property type="entry name" value="MAGNESIUM-CHELATASE SUBUNIT CHLH, CHLOROPLASTIC"/>
    <property type="match status" value="1"/>
</dbReference>
<sequence length="1664" mass="182034">MVPSVVFRAAFLLLGVCGVRVAAFVLPTPQSKGGTKILSSSSQERVEGHRNLRRDGRSGLRERAALQESSAVATGEGREIRVVPSIRLGGEEIEEDVGGGGGMTTGRIVMVTGFESFNLGLYRQAVAALRQTDPWVDVKVFTDRDIISQPDVVQSALEGADVCFCSLIFDFDQVSFLQRHLEKIRYRFIFESALELMGMTEVNSFKIPRPDIPTLEEDGPKKKAGPPPAVKAVLRQFGQKREEDRMSGYLSLLKSGPKLLKFIPGDKAADLRFWLQVYSYWNQGGQKNVENMLRLIGSRCLADRTQQAQSSSVSSSVPVELPAADTDSSKSPLPSSPTTARAQGSRDSRDLFEDAPPLEVVPPVGLFHPRKGIFESAGKYIDWYEGERRREAEEAAQAGETAEVKKRPRLPPPDAPRVALLLYRKHVVSGLRYVSDLIEMMEKQGVVPVPFFITGVEAHVIVRDYLTSSFERANPNSPFKNDLRPDALEVDAVVNTIGFPLVGGPAGSMEAGRQVKAAVEILKTKNIPYAVAAPLLTQDIPSWMRSGVQGLQSTVIYSLPELDGAVEPFVLGGLVGDKIALVPERVRRLVTRLKRWVRLRKKEAAERRVSVLLYGFPPNVGALGTAALLNVPASLSKLLEQLREEGYDLGPASRGKAATMPIDGEGIVSALQLMALDPVVRAGPEGTRRAVCAAVMGDEKSQHKVESPFLKAIIEESPKAAGELISAETVSLRRLKEQLGAQLFRKLADSWGLSSSSGQTKSLTTTLIGQTSQGDLLVSGIQLGNVFIGVQPLLGFEGDPMRLLFERDLTPHPHYCAFYKTLTGPLSKEEGEGRKSAVASLGKRKTGGSRGKEKDQHQWVDSGEEPLRSDVMLHFGMHGTYEWLPGSPLGNTAQSWPDVLMGSIPGLYLYCANNPSESILSKRRGVSAIVSHNVPPYSRAGLYKELASLKEMIDEFRETDRGDASEAEEAGSGEGRAGDSVLPIVEAVSKLGLWKDCPYIGKGTVGEEGNEGGSLDADALTGPDGKLVSPIPIEMNEFRQWLEHLRAYLLELQNRLFSEGLHVLGERPGPEKIEQYLQAYFADDPALAEADIQSIARSAPLNGKGSSPHSAASSGVSPKNIYPAGLPLKSQVSFYLRRFLGLMGVGRFREETDLEMSAFNSKSASVNWNLSEEREKEMRQRGVDREGTVVGAAAVVSQKSTPERLKEATAIRDLLLETDEEMTSMLKGLRGEYIPPAPGGDLLRDGPGVLPTGRNIHALDPYRMPSPAAWSRGQEIAKAVLEAETRKALEEGRASDESPLPETVAVTLWGLDAIKTRGESVAVVLALVGARPVKEATGRIVRFELLPLEELGRPRVDVLCSMSGIFRDTFGNVVEMLDDLFKRAAEVDEPVEMNFIKKHAKELEDQGEDRAHSRLFSNPAGDFGSMVNERVGSSDWTSSEELGDTWTSRNAFSFGKGGETGKSRAKILQHMLGTTERVVQQIDSVEYGLTDIQEYYANTGALKKAAENAAVSVRPSRKKRRGGVGVSVVETYSKDVTPRELESLLRVEYRTKLLNPKWSEAMMKQGSGGAYEIGQRMTALLGWGATAEFREQWVYEGAADRYANDEEVAARLAKLNPEAFRNVVRRLLEAHGRGFWTADEKTLQRLQELDQQTDDMIEGVVVAP</sequence>
<evidence type="ECO:0000256" key="8">
    <source>
        <dbReference type="ARBA" id="ARBA00023444"/>
    </source>
</evidence>
<feature type="domain" description="CobN/magnesium chelatase" evidence="12">
    <location>
        <begin position="867"/>
        <end position="1643"/>
    </location>
</feature>
<feature type="region of interest" description="Disordered" evidence="10">
    <location>
        <begin position="392"/>
        <end position="411"/>
    </location>
</feature>
<dbReference type="EC" id="6.6.1.1" evidence="2"/>
<dbReference type="GO" id="GO:0015995">
    <property type="term" value="P:chlorophyll biosynthetic process"/>
    <property type="evidence" value="ECO:0007669"/>
    <property type="project" value="UniProtKB-KW"/>
</dbReference>
<dbReference type="GO" id="GO:0005524">
    <property type="term" value="F:ATP binding"/>
    <property type="evidence" value="ECO:0007669"/>
    <property type="project" value="UniProtKB-KW"/>
</dbReference>
<feature type="region of interest" description="Disordered" evidence="10">
    <location>
        <begin position="828"/>
        <end position="863"/>
    </location>
</feature>
<evidence type="ECO:0000313" key="14">
    <source>
        <dbReference type="EMBL" id="CEM55300.1"/>
    </source>
</evidence>